<gene>
    <name evidence="1" type="ORF">OCTVUL_1B016585</name>
</gene>
<reference evidence="1" key="1">
    <citation type="submission" date="2023-08" db="EMBL/GenBank/DDBJ databases">
        <authorList>
            <person name="Alioto T."/>
            <person name="Alioto T."/>
            <person name="Gomez Garrido J."/>
        </authorList>
    </citation>
    <scope>NUCLEOTIDE SEQUENCE</scope>
</reference>
<evidence type="ECO:0000313" key="1">
    <source>
        <dbReference type="EMBL" id="CAI9724855.1"/>
    </source>
</evidence>
<dbReference type="InterPro" id="IPR009511">
    <property type="entry name" value="MAD1/Cdc20-bound-Mad2-bd"/>
</dbReference>
<dbReference type="AlphaFoldDB" id="A0AA36AYX0"/>
<dbReference type="Proteomes" id="UP001162480">
    <property type="component" value="Chromosome 6"/>
</dbReference>
<dbReference type="InterPro" id="IPR053729">
    <property type="entry name" value="MAD2L1BP_domain_sf"/>
</dbReference>
<accession>A0AA36AYX0</accession>
<dbReference type="Pfam" id="PF06581">
    <property type="entry name" value="p31comet"/>
    <property type="match status" value="1"/>
</dbReference>
<name>A0AA36AYX0_OCTVU</name>
<organism evidence="1 2">
    <name type="scientific">Octopus vulgaris</name>
    <name type="common">Common octopus</name>
    <dbReference type="NCBI Taxonomy" id="6645"/>
    <lineage>
        <taxon>Eukaryota</taxon>
        <taxon>Metazoa</taxon>
        <taxon>Spiralia</taxon>
        <taxon>Lophotrochozoa</taxon>
        <taxon>Mollusca</taxon>
        <taxon>Cephalopoda</taxon>
        <taxon>Coleoidea</taxon>
        <taxon>Octopodiformes</taxon>
        <taxon>Octopoda</taxon>
        <taxon>Incirrata</taxon>
        <taxon>Octopodidae</taxon>
        <taxon>Octopus</taxon>
    </lineage>
</organism>
<dbReference type="GO" id="GO:0007096">
    <property type="term" value="P:regulation of exit from mitosis"/>
    <property type="evidence" value="ECO:0007669"/>
    <property type="project" value="InterPro"/>
</dbReference>
<dbReference type="GO" id="GO:0005634">
    <property type="term" value="C:nucleus"/>
    <property type="evidence" value="ECO:0007669"/>
    <property type="project" value="InterPro"/>
</dbReference>
<keyword evidence="2" id="KW-1185">Reference proteome</keyword>
<dbReference type="Gene3D" id="3.30.900.20">
    <property type="match status" value="1"/>
</dbReference>
<sequence length="274" mass="31140">MACRSAVHPNSVVCDIPFKGIIDTEIRAYLLNELIKYILYEKSQMPEMFDQLKKHINVRGKNANPKSSNKNDRQAFLLYSSCEKLFGSIVANFQTNPQIQECAIILGSSALSPKEVFHITFPPADSSQHPQKPLSAKDCKRFLFLQIFAKDPFFSGSRLPCTNMHVLLLGPRQLKLTGFSAKPVYKPSKRGQHYYLNLLQDSDPDDDDEVSFHPKHNYSHDLSGFEPLMPSKKDDSVLSDLHALNLLDDDDDSQIWYQANISVKGYHITMPKHL</sequence>
<proteinExistence type="predicted"/>
<protein>
    <submittedName>
        <fullName evidence="1">MAD2L1-binding protein-like</fullName>
    </submittedName>
</protein>
<dbReference type="PANTHER" id="PTHR15681:SF1">
    <property type="entry name" value="MAD2L1-BINDING PROTEIN"/>
    <property type="match status" value="1"/>
</dbReference>
<evidence type="ECO:0000313" key="2">
    <source>
        <dbReference type="Proteomes" id="UP001162480"/>
    </source>
</evidence>
<dbReference type="EMBL" id="OX597819">
    <property type="protein sequence ID" value="CAI9724855.1"/>
    <property type="molecule type" value="Genomic_DNA"/>
</dbReference>
<dbReference type="PANTHER" id="PTHR15681">
    <property type="entry name" value="MAD2L1-BINDING PROTEIN"/>
    <property type="match status" value="1"/>
</dbReference>